<protein>
    <submittedName>
        <fullName evidence="2">GroES-like protein</fullName>
    </submittedName>
</protein>
<comment type="caution">
    <text evidence="2">The sequence shown here is derived from an EMBL/GenBank/DDBJ whole genome shotgun (WGS) entry which is preliminary data.</text>
</comment>
<dbReference type="InterPro" id="IPR047122">
    <property type="entry name" value="Trans-enoyl_RdTase-like"/>
</dbReference>
<evidence type="ECO:0000259" key="1">
    <source>
        <dbReference type="SMART" id="SM00829"/>
    </source>
</evidence>
<accession>A0A9P6HH16</accession>
<reference evidence="2" key="1">
    <citation type="journal article" date="2020" name="Nat. Commun.">
        <title>Large-scale genome sequencing of mycorrhizal fungi provides insights into the early evolution of symbiotic traits.</title>
        <authorList>
            <person name="Miyauchi S."/>
            <person name="Kiss E."/>
            <person name="Kuo A."/>
            <person name="Drula E."/>
            <person name="Kohler A."/>
            <person name="Sanchez-Garcia M."/>
            <person name="Morin E."/>
            <person name="Andreopoulos B."/>
            <person name="Barry K.W."/>
            <person name="Bonito G."/>
            <person name="Buee M."/>
            <person name="Carver A."/>
            <person name="Chen C."/>
            <person name="Cichocki N."/>
            <person name="Clum A."/>
            <person name="Culley D."/>
            <person name="Crous P.W."/>
            <person name="Fauchery L."/>
            <person name="Girlanda M."/>
            <person name="Hayes R.D."/>
            <person name="Keri Z."/>
            <person name="LaButti K."/>
            <person name="Lipzen A."/>
            <person name="Lombard V."/>
            <person name="Magnuson J."/>
            <person name="Maillard F."/>
            <person name="Murat C."/>
            <person name="Nolan M."/>
            <person name="Ohm R.A."/>
            <person name="Pangilinan J."/>
            <person name="Pereira M.F."/>
            <person name="Perotto S."/>
            <person name="Peter M."/>
            <person name="Pfister S."/>
            <person name="Riley R."/>
            <person name="Sitrit Y."/>
            <person name="Stielow J.B."/>
            <person name="Szollosi G."/>
            <person name="Zifcakova L."/>
            <person name="Stursova M."/>
            <person name="Spatafora J.W."/>
            <person name="Tedersoo L."/>
            <person name="Vaario L.M."/>
            <person name="Yamada A."/>
            <person name="Yan M."/>
            <person name="Wang P."/>
            <person name="Xu J."/>
            <person name="Bruns T."/>
            <person name="Baldrian P."/>
            <person name="Vilgalys R."/>
            <person name="Dunand C."/>
            <person name="Henrissat B."/>
            <person name="Grigoriev I.V."/>
            <person name="Hibbett D."/>
            <person name="Nagy L.G."/>
            <person name="Martin F.M."/>
        </authorList>
    </citation>
    <scope>NUCLEOTIDE SEQUENCE</scope>
    <source>
        <strain evidence="2">UH-Tt-Lm1</strain>
    </source>
</reference>
<evidence type="ECO:0000313" key="2">
    <source>
        <dbReference type="EMBL" id="KAF9785212.1"/>
    </source>
</evidence>
<dbReference type="Proteomes" id="UP000736335">
    <property type="component" value="Unassembled WGS sequence"/>
</dbReference>
<dbReference type="Pfam" id="PF08240">
    <property type="entry name" value="ADH_N"/>
    <property type="match status" value="1"/>
</dbReference>
<dbReference type="GO" id="GO:0016651">
    <property type="term" value="F:oxidoreductase activity, acting on NAD(P)H"/>
    <property type="evidence" value="ECO:0007669"/>
    <property type="project" value="InterPro"/>
</dbReference>
<dbReference type="OrthoDB" id="10257049at2759"/>
<dbReference type="Gene3D" id="3.90.180.10">
    <property type="entry name" value="Medium-chain alcohol dehydrogenases, catalytic domain"/>
    <property type="match status" value="1"/>
</dbReference>
<dbReference type="InterPro" id="IPR011032">
    <property type="entry name" value="GroES-like_sf"/>
</dbReference>
<keyword evidence="3" id="KW-1185">Reference proteome</keyword>
<dbReference type="InterPro" id="IPR036291">
    <property type="entry name" value="NAD(P)-bd_dom_sf"/>
</dbReference>
<dbReference type="EMBL" id="WIUZ02000007">
    <property type="protein sequence ID" value="KAF9785212.1"/>
    <property type="molecule type" value="Genomic_DNA"/>
</dbReference>
<organism evidence="2 3">
    <name type="scientific">Thelephora terrestris</name>
    <dbReference type="NCBI Taxonomy" id="56493"/>
    <lineage>
        <taxon>Eukaryota</taxon>
        <taxon>Fungi</taxon>
        <taxon>Dikarya</taxon>
        <taxon>Basidiomycota</taxon>
        <taxon>Agaricomycotina</taxon>
        <taxon>Agaricomycetes</taxon>
        <taxon>Thelephorales</taxon>
        <taxon>Thelephoraceae</taxon>
        <taxon>Thelephora</taxon>
    </lineage>
</organism>
<dbReference type="AlphaFoldDB" id="A0A9P6HH16"/>
<dbReference type="PANTHER" id="PTHR45348:SF2">
    <property type="entry name" value="ZINC-TYPE ALCOHOL DEHYDROGENASE-LIKE PROTEIN C2E1P3.01"/>
    <property type="match status" value="1"/>
</dbReference>
<evidence type="ECO:0000313" key="3">
    <source>
        <dbReference type="Proteomes" id="UP000736335"/>
    </source>
</evidence>
<proteinExistence type="predicted"/>
<dbReference type="Gene3D" id="3.40.50.720">
    <property type="entry name" value="NAD(P)-binding Rossmann-like Domain"/>
    <property type="match status" value="1"/>
</dbReference>
<dbReference type="SUPFAM" id="SSF51735">
    <property type="entry name" value="NAD(P)-binding Rossmann-fold domains"/>
    <property type="match status" value="1"/>
</dbReference>
<gene>
    <name evidence="2" type="ORF">BJ322DRAFT_1108669</name>
</gene>
<dbReference type="SUPFAM" id="SSF50129">
    <property type="entry name" value="GroES-like"/>
    <property type="match status" value="1"/>
</dbReference>
<dbReference type="CDD" id="cd08249">
    <property type="entry name" value="enoyl_reductase_like"/>
    <property type="match status" value="1"/>
</dbReference>
<feature type="domain" description="Enoyl reductase (ER)" evidence="1">
    <location>
        <begin position="19"/>
        <end position="345"/>
    </location>
</feature>
<sequence length="349" mass="36979">MSVSSEIIPSTCKALVQEGKDIVLEETPTPAVGENEVLFRVRAIGLDPIDVTGTSSLFFPTEGAHIGCDFTGEVVKLGPNLKVDLKAGDKVSATIVGNFVGGRGAFVQYAKTFSDIVWMIPEGTLLFEQAAATASPLNTAFQALYGAKELGLTQHFDSVPPKGTENTWVFVYGGSSGVGQFAIQFAKLSGYKAVASPRNHELLKSLGADAFVLPPVDTFTLAADTSALVFVKDVAGNSISHAFDTIAGNHTQITAVKVLAEHKPGKVIAVLPLAEGIHDVRKDVRVKMIDIFCSYGFGHVGLGPDDDARGVLSAFLQKVPELVQDGKLKCIPGKKFDGGLEKVVSDGFW</sequence>
<dbReference type="PANTHER" id="PTHR45348">
    <property type="entry name" value="HYPOTHETICAL OXIDOREDUCTASE (EUROFUNG)"/>
    <property type="match status" value="1"/>
</dbReference>
<dbReference type="InterPro" id="IPR013154">
    <property type="entry name" value="ADH-like_N"/>
</dbReference>
<name>A0A9P6HH16_9AGAM</name>
<reference evidence="2" key="2">
    <citation type="submission" date="2020-11" db="EMBL/GenBank/DDBJ databases">
        <authorList>
            <consortium name="DOE Joint Genome Institute"/>
            <person name="Kuo A."/>
            <person name="Miyauchi S."/>
            <person name="Kiss E."/>
            <person name="Drula E."/>
            <person name="Kohler A."/>
            <person name="Sanchez-Garcia M."/>
            <person name="Andreopoulos B."/>
            <person name="Barry K.W."/>
            <person name="Bonito G."/>
            <person name="Buee M."/>
            <person name="Carver A."/>
            <person name="Chen C."/>
            <person name="Cichocki N."/>
            <person name="Clum A."/>
            <person name="Culley D."/>
            <person name="Crous P.W."/>
            <person name="Fauchery L."/>
            <person name="Girlanda M."/>
            <person name="Hayes R."/>
            <person name="Keri Z."/>
            <person name="Labutti K."/>
            <person name="Lipzen A."/>
            <person name="Lombard V."/>
            <person name="Magnuson J."/>
            <person name="Maillard F."/>
            <person name="Morin E."/>
            <person name="Murat C."/>
            <person name="Nolan M."/>
            <person name="Ohm R."/>
            <person name="Pangilinan J."/>
            <person name="Pereira M."/>
            <person name="Perotto S."/>
            <person name="Peter M."/>
            <person name="Riley R."/>
            <person name="Sitrit Y."/>
            <person name="Stielow B."/>
            <person name="Szollosi G."/>
            <person name="Zifcakova L."/>
            <person name="Stursova M."/>
            <person name="Spatafora J.W."/>
            <person name="Tedersoo L."/>
            <person name="Vaario L.-M."/>
            <person name="Yamada A."/>
            <person name="Yan M."/>
            <person name="Wang P."/>
            <person name="Xu J."/>
            <person name="Bruns T."/>
            <person name="Baldrian P."/>
            <person name="Vilgalys R."/>
            <person name="Henrissat B."/>
            <person name="Grigoriev I.V."/>
            <person name="Hibbett D."/>
            <person name="Nagy L.G."/>
            <person name="Martin F.M."/>
        </authorList>
    </citation>
    <scope>NUCLEOTIDE SEQUENCE</scope>
    <source>
        <strain evidence="2">UH-Tt-Lm1</strain>
    </source>
</reference>
<dbReference type="InterPro" id="IPR020843">
    <property type="entry name" value="ER"/>
</dbReference>
<dbReference type="SMART" id="SM00829">
    <property type="entry name" value="PKS_ER"/>
    <property type="match status" value="1"/>
</dbReference>